<feature type="coiled-coil region" evidence="1">
    <location>
        <begin position="3"/>
        <end position="37"/>
    </location>
</feature>
<dbReference type="EMBL" id="UINC01148202">
    <property type="protein sequence ID" value="SVD39951.1"/>
    <property type="molecule type" value="Genomic_DNA"/>
</dbReference>
<accession>A0A382V220</accession>
<proteinExistence type="predicted"/>
<gene>
    <name evidence="2" type="ORF">METZ01_LOCUS392805</name>
</gene>
<reference evidence="2" key="1">
    <citation type="submission" date="2018-05" db="EMBL/GenBank/DDBJ databases">
        <authorList>
            <person name="Lanie J.A."/>
            <person name="Ng W.-L."/>
            <person name="Kazmierczak K.M."/>
            <person name="Andrzejewski T.M."/>
            <person name="Davidsen T.M."/>
            <person name="Wayne K.J."/>
            <person name="Tettelin H."/>
            <person name="Glass J.I."/>
            <person name="Rusch D."/>
            <person name="Podicherti R."/>
            <person name="Tsui H.-C.T."/>
            <person name="Winkler M.E."/>
        </authorList>
    </citation>
    <scope>NUCLEOTIDE SEQUENCE</scope>
</reference>
<keyword evidence="1" id="KW-0175">Coiled coil</keyword>
<dbReference type="AlphaFoldDB" id="A0A382V220"/>
<evidence type="ECO:0000313" key="2">
    <source>
        <dbReference type="EMBL" id="SVD39951.1"/>
    </source>
</evidence>
<feature type="non-terminal residue" evidence="2">
    <location>
        <position position="50"/>
    </location>
</feature>
<name>A0A382V220_9ZZZZ</name>
<organism evidence="2">
    <name type="scientific">marine metagenome</name>
    <dbReference type="NCBI Taxonomy" id="408172"/>
    <lineage>
        <taxon>unclassified sequences</taxon>
        <taxon>metagenomes</taxon>
        <taxon>ecological metagenomes</taxon>
    </lineage>
</organism>
<sequence length="50" mass="5895">MELEKIKKKREELMTNYNSLVDKKIELEKQLELTSNDILTMRGAILLSNE</sequence>
<evidence type="ECO:0000256" key="1">
    <source>
        <dbReference type="SAM" id="Coils"/>
    </source>
</evidence>
<protein>
    <submittedName>
        <fullName evidence="2">Uncharacterized protein</fullName>
    </submittedName>
</protein>